<dbReference type="EMBL" id="JAJSOF020000033">
    <property type="protein sequence ID" value="KAJ4430124.1"/>
    <property type="molecule type" value="Genomic_DNA"/>
</dbReference>
<sequence length="514" mass="59363">MEELNIPTKLIRMVKLLMSNTYNQVKIQNLTSKPFQIHNGVRQGDALACLLFNIALESVVRKSEVQTRSNIFYKSTQILAFADDIVIIGRSVKYVKEVFLSLEQAGKEIGLIINERKTKYMLADNGKIGDKIDSLQISDYNFEKVDNFTYLGSVVTSDNNMSKEISNRLMKANRAYFSLKYHFSSHALSRKVKFILYKTLVRPVLTYAAEPWSISKNDEKRLEIFERKILRRIYGPTFEEGLWRRRCNYELYRLLGEPNIINTVKTSRLRWAGQNDAETDQKEKKELAEKKLPTEECIGKNGEQEKCLGQKKISVTDDIKICGSYVETKRKAENRNDSRMLGLQRKNCPWAERNVESFEQFGSPEERHQGKPRVTTAGQDRFLYLKALKERTSTATMLRSALQNHDGAPEHSSRQVTHHLNITFIGRWIGKYGHVSWPPRSPDLTPLDFCLWGWLKGEVYKEKVNTRANLIVQIMNNAALIKECQDDLRRATRGVVKRSRKCIEVGGGIYENQF</sequence>
<name>A0ABQ8S7V3_PERAM</name>
<evidence type="ECO:0000313" key="3">
    <source>
        <dbReference type="Proteomes" id="UP001148838"/>
    </source>
</evidence>
<dbReference type="PROSITE" id="PS50878">
    <property type="entry name" value="RT_POL"/>
    <property type="match status" value="1"/>
</dbReference>
<dbReference type="InterPro" id="IPR000477">
    <property type="entry name" value="RT_dom"/>
</dbReference>
<gene>
    <name evidence="2" type="ORF">ANN_22334</name>
</gene>
<dbReference type="Gene3D" id="3.30.420.10">
    <property type="entry name" value="Ribonuclease H-like superfamily/Ribonuclease H"/>
    <property type="match status" value="1"/>
</dbReference>
<proteinExistence type="predicted"/>
<protein>
    <recommendedName>
        <fullName evidence="1">Reverse transcriptase domain-containing protein</fullName>
    </recommendedName>
</protein>
<dbReference type="SUPFAM" id="SSF56672">
    <property type="entry name" value="DNA/RNA polymerases"/>
    <property type="match status" value="1"/>
</dbReference>
<dbReference type="Proteomes" id="UP001148838">
    <property type="component" value="Unassembled WGS sequence"/>
</dbReference>
<reference evidence="2 3" key="1">
    <citation type="journal article" date="2022" name="Allergy">
        <title>Genome assembly and annotation of Periplaneta americana reveal a comprehensive cockroach allergen profile.</title>
        <authorList>
            <person name="Wang L."/>
            <person name="Xiong Q."/>
            <person name="Saelim N."/>
            <person name="Wang L."/>
            <person name="Nong W."/>
            <person name="Wan A.T."/>
            <person name="Shi M."/>
            <person name="Liu X."/>
            <person name="Cao Q."/>
            <person name="Hui J.H.L."/>
            <person name="Sookrung N."/>
            <person name="Leung T.F."/>
            <person name="Tungtrongchitr A."/>
            <person name="Tsui S.K.W."/>
        </authorList>
    </citation>
    <scope>NUCLEOTIDE SEQUENCE [LARGE SCALE GENOMIC DNA]</scope>
    <source>
        <strain evidence="2">PWHHKU_190912</strain>
    </source>
</reference>
<keyword evidence="3" id="KW-1185">Reference proteome</keyword>
<dbReference type="PANTHER" id="PTHR47027">
    <property type="entry name" value="REVERSE TRANSCRIPTASE DOMAIN-CONTAINING PROTEIN"/>
    <property type="match status" value="1"/>
</dbReference>
<dbReference type="PANTHER" id="PTHR47027:SF29">
    <property type="entry name" value="C2H2-TYPE DOMAIN-CONTAINING PROTEIN"/>
    <property type="match status" value="1"/>
</dbReference>
<comment type="caution">
    <text evidence="2">The sequence shown here is derived from an EMBL/GenBank/DDBJ whole genome shotgun (WGS) entry which is preliminary data.</text>
</comment>
<dbReference type="InterPro" id="IPR036397">
    <property type="entry name" value="RNaseH_sf"/>
</dbReference>
<evidence type="ECO:0000259" key="1">
    <source>
        <dbReference type="PROSITE" id="PS50878"/>
    </source>
</evidence>
<feature type="domain" description="Reverse transcriptase" evidence="1">
    <location>
        <begin position="1"/>
        <end position="155"/>
    </location>
</feature>
<dbReference type="Pfam" id="PF00078">
    <property type="entry name" value="RVT_1"/>
    <property type="match status" value="1"/>
</dbReference>
<evidence type="ECO:0000313" key="2">
    <source>
        <dbReference type="EMBL" id="KAJ4430124.1"/>
    </source>
</evidence>
<accession>A0ABQ8S7V3</accession>
<organism evidence="2 3">
    <name type="scientific">Periplaneta americana</name>
    <name type="common">American cockroach</name>
    <name type="synonym">Blatta americana</name>
    <dbReference type="NCBI Taxonomy" id="6978"/>
    <lineage>
        <taxon>Eukaryota</taxon>
        <taxon>Metazoa</taxon>
        <taxon>Ecdysozoa</taxon>
        <taxon>Arthropoda</taxon>
        <taxon>Hexapoda</taxon>
        <taxon>Insecta</taxon>
        <taxon>Pterygota</taxon>
        <taxon>Neoptera</taxon>
        <taxon>Polyneoptera</taxon>
        <taxon>Dictyoptera</taxon>
        <taxon>Blattodea</taxon>
        <taxon>Blattoidea</taxon>
        <taxon>Blattidae</taxon>
        <taxon>Blattinae</taxon>
        <taxon>Periplaneta</taxon>
    </lineage>
</organism>
<dbReference type="InterPro" id="IPR043502">
    <property type="entry name" value="DNA/RNA_pol_sf"/>
</dbReference>